<keyword evidence="2" id="KW-0732">Signal</keyword>
<reference evidence="4 5" key="2">
    <citation type="submission" date="2021-08" db="EMBL/GenBank/DDBJ databases">
        <title>Massilia sp. R798.</title>
        <authorList>
            <person name="Baek J.H."/>
            <person name="Jung H.S."/>
            <person name="Kim K.R."/>
            <person name="Jeon C.O."/>
        </authorList>
    </citation>
    <scope>NUCLEOTIDE SEQUENCE [LARGE SCALE GENOMIC DNA]</scope>
    <source>
        <strain evidence="4 5">R798</strain>
    </source>
</reference>
<accession>A0ABS7SPV8</accession>
<evidence type="ECO:0000256" key="2">
    <source>
        <dbReference type="SAM" id="SignalP"/>
    </source>
</evidence>
<feature type="chain" id="PRO_5046472717" evidence="2">
    <location>
        <begin position="20"/>
        <end position="649"/>
    </location>
</feature>
<keyword evidence="5" id="KW-1185">Reference proteome</keyword>
<organism evidence="4 5">
    <name type="scientific">Massilia soli</name>
    <dbReference type="NCBI Taxonomy" id="2792854"/>
    <lineage>
        <taxon>Bacteria</taxon>
        <taxon>Pseudomonadati</taxon>
        <taxon>Pseudomonadota</taxon>
        <taxon>Betaproteobacteria</taxon>
        <taxon>Burkholderiales</taxon>
        <taxon>Oxalobacteraceae</taxon>
        <taxon>Telluria group</taxon>
        <taxon>Massilia</taxon>
    </lineage>
</organism>
<sequence length="649" mass="72340">MKFRFALACWTAIVTQAWAASPALVPIEAFVERETFSQPRISPDGQHIAVNVRIMRNGRMIPTMTVFKLPSLDPVSRIALQGFEVPVNFLWLTNRRLIVRKGLEIGERERPVATGELVTVDLDGKNQQYLYGYKARAQSSRGERYGNDYGYGIINHIPMARDGHVQVSAHLFDGNHSFLYDINTTNAIRKLLADISEPDVSFLSDRHDEPRFAFGLDEQADPTLFRRDLATGKWNKLDQKNLGSRFVPIAFSTDNASFLALQHVNDGPAILVREEVATGKRTTLVEDPFASVSGIHYTSARIPFAVSKSVGIPTLTYLDPASPEAALHKTLSASFPGAYVNFINFSDDGQALLFSVSSDRDPGSFYVFDKRTGKADLLFSNMEKIDPARMAPRVPIRFTARDGLEIAGYLTLPKAEPGKKLPMVLLPHGGPFDVEDDWFFDTDAQFLASRGYAVLQVNFRGSGGRSLSFEKAGYREYGGKIMDDLIDGVKWAATRPDIDSSRVCVYGGSFGGYAAMMLPIREPSMFKCSVGFAGRYDLPSRFKQDSMVGDKMGKNYITRTMGNDPAMLAKYSPTQHADKIKIPVLLVHGKKDKTTQLDQAEMMRDALIKAGNAPEWMLDDIEGHGFYDTENRKRFYEKLEGFLAKHIGN</sequence>
<protein>
    <submittedName>
        <fullName evidence="4">S9 family peptidase</fullName>
    </submittedName>
</protein>
<feature type="signal peptide" evidence="2">
    <location>
        <begin position="1"/>
        <end position="19"/>
    </location>
</feature>
<proteinExistence type="predicted"/>
<dbReference type="SUPFAM" id="SSF82171">
    <property type="entry name" value="DPP6 N-terminal domain-like"/>
    <property type="match status" value="1"/>
</dbReference>
<dbReference type="SUPFAM" id="SSF53474">
    <property type="entry name" value="alpha/beta-Hydrolases"/>
    <property type="match status" value="1"/>
</dbReference>
<evidence type="ECO:0000256" key="1">
    <source>
        <dbReference type="ARBA" id="ARBA00022801"/>
    </source>
</evidence>
<dbReference type="Gene3D" id="3.40.50.1820">
    <property type="entry name" value="alpha/beta hydrolase"/>
    <property type="match status" value="1"/>
</dbReference>
<comment type="caution">
    <text evidence="4">The sequence shown here is derived from an EMBL/GenBank/DDBJ whole genome shotgun (WGS) entry which is preliminary data.</text>
</comment>
<keyword evidence="1" id="KW-0378">Hydrolase</keyword>
<gene>
    <name evidence="4" type="ORF">I4X03_013150</name>
</gene>
<evidence type="ECO:0000313" key="5">
    <source>
        <dbReference type="Proteomes" id="UP000809349"/>
    </source>
</evidence>
<dbReference type="Proteomes" id="UP000809349">
    <property type="component" value="Unassembled WGS sequence"/>
</dbReference>
<feature type="domain" description="Peptidase S9 prolyl oligopeptidase catalytic" evidence="3">
    <location>
        <begin position="439"/>
        <end position="648"/>
    </location>
</feature>
<dbReference type="InterPro" id="IPR001375">
    <property type="entry name" value="Peptidase_S9_cat"/>
</dbReference>
<dbReference type="EMBL" id="JAFBIL020000005">
    <property type="protein sequence ID" value="MBZ2208207.1"/>
    <property type="molecule type" value="Genomic_DNA"/>
</dbReference>
<dbReference type="RefSeq" id="WP_223468700.1">
    <property type="nucleotide sequence ID" value="NZ_JAFBIL020000005.1"/>
</dbReference>
<evidence type="ECO:0000313" key="4">
    <source>
        <dbReference type="EMBL" id="MBZ2208207.1"/>
    </source>
</evidence>
<dbReference type="InterPro" id="IPR029058">
    <property type="entry name" value="AB_hydrolase_fold"/>
</dbReference>
<dbReference type="PANTHER" id="PTHR42776">
    <property type="entry name" value="SERINE PEPTIDASE S9 FAMILY MEMBER"/>
    <property type="match status" value="1"/>
</dbReference>
<name>A0ABS7SPV8_9BURK</name>
<dbReference type="PANTHER" id="PTHR42776:SF27">
    <property type="entry name" value="DIPEPTIDYL PEPTIDASE FAMILY MEMBER 6"/>
    <property type="match status" value="1"/>
</dbReference>
<reference evidence="4 5" key="1">
    <citation type="submission" date="2021-01" db="EMBL/GenBank/DDBJ databases">
        <authorList>
            <person name="Ruan W."/>
            <person name="Khan S.A."/>
            <person name="Jeon C.O."/>
        </authorList>
    </citation>
    <scope>NUCLEOTIDE SEQUENCE [LARGE SCALE GENOMIC DNA]</scope>
    <source>
        <strain evidence="4 5">R798</strain>
    </source>
</reference>
<dbReference type="Pfam" id="PF00326">
    <property type="entry name" value="Peptidase_S9"/>
    <property type="match status" value="1"/>
</dbReference>
<evidence type="ECO:0000259" key="3">
    <source>
        <dbReference type="Pfam" id="PF00326"/>
    </source>
</evidence>